<proteinExistence type="predicted"/>
<dbReference type="RefSeq" id="WP_376862211.1">
    <property type="nucleotide sequence ID" value="NZ_JBHSLA010000010.1"/>
</dbReference>
<evidence type="ECO:0000313" key="1">
    <source>
        <dbReference type="EMBL" id="MFC5196610.1"/>
    </source>
</evidence>
<keyword evidence="2" id="KW-1185">Reference proteome</keyword>
<accession>A0ABW0CAH7</accession>
<protein>
    <submittedName>
        <fullName evidence="1">Uncharacterized protein</fullName>
    </submittedName>
</protein>
<reference evidence="2" key="1">
    <citation type="journal article" date="2019" name="Int. J. Syst. Evol. Microbiol.">
        <title>The Global Catalogue of Microorganisms (GCM) 10K type strain sequencing project: providing services to taxonomists for standard genome sequencing and annotation.</title>
        <authorList>
            <consortium name="The Broad Institute Genomics Platform"/>
            <consortium name="The Broad Institute Genome Sequencing Center for Infectious Disease"/>
            <person name="Wu L."/>
            <person name="Ma J."/>
        </authorList>
    </citation>
    <scope>NUCLEOTIDE SEQUENCE [LARGE SCALE GENOMIC DNA]</scope>
    <source>
        <strain evidence="2">JCM 17978</strain>
    </source>
</reference>
<gene>
    <name evidence="1" type="ORF">ACFPH8_14805</name>
</gene>
<comment type="caution">
    <text evidence="1">The sequence shown here is derived from an EMBL/GenBank/DDBJ whole genome shotgun (WGS) entry which is preliminary data.</text>
</comment>
<organism evidence="1 2">
    <name type="scientific">Bizionia hallyeonensis</name>
    <dbReference type="NCBI Taxonomy" id="1123757"/>
    <lineage>
        <taxon>Bacteria</taxon>
        <taxon>Pseudomonadati</taxon>
        <taxon>Bacteroidota</taxon>
        <taxon>Flavobacteriia</taxon>
        <taxon>Flavobacteriales</taxon>
        <taxon>Flavobacteriaceae</taxon>
        <taxon>Bizionia</taxon>
    </lineage>
</organism>
<dbReference type="EMBL" id="JBHSLA010000010">
    <property type="protein sequence ID" value="MFC5196610.1"/>
    <property type="molecule type" value="Genomic_DNA"/>
</dbReference>
<evidence type="ECO:0000313" key="2">
    <source>
        <dbReference type="Proteomes" id="UP001596162"/>
    </source>
</evidence>
<sequence>MNKQKVSKKEETKLELYTVLPTVPFRAIDKTNSAYKNIVVTQVKDNVVLAQSTFSDGYRKFERKLLLTDIEIIPIHNCTPDSFNKHCQTCGKYCG</sequence>
<dbReference type="Proteomes" id="UP001596162">
    <property type="component" value="Unassembled WGS sequence"/>
</dbReference>
<name>A0ABW0CAH7_9FLAO</name>